<keyword evidence="4" id="KW-1185">Reference proteome</keyword>
<dbReference type="GO" id="GO:0051493">
    <property type="term" value="P:regulation of cytoskeleton organization"/>
    <property type="evidence" value="ECO:0007669"/>
    <property type="project" value="TreeGrafter"/>
</dbReference>
<dbReference type="AlphaFoldDB" id="A0A0L0HQZ9"/>
<accession>A0A0L0HQZ9</accession>
<dbReference type="PANTHER" id="PTHR12509:SF9">
    <property type="entry name" value="SPERM FLAGELLAR PROTEIN 1 ISOFORM X1"/>
    <property type="match status" value="1"/>
</dbReference>
<dbReference type="GO" id="GO:0005930">
    <property type="term" value="C:axoneme"/>
    <property type="evidence" value="ECO:0007669"/>
    <property type="project" value="TreeGrafter"/>
</dbReference>
<dbReference type="InterPro" id="IPR001715">
    <property type="entry name" value="CH_dom"/>
</dbReference>
<gene>
    <name evidence="3" type="ORF">SPPG_00993</name>
</gene>
<dbReference type="RefSeq" id="XP_016611551.1">
    <property type="nucleotide sequence ID" value="XM_016749318.1"/>
</dbReference>
<dbReference type="GO" id="GO:0008017">
    <property type="term" value="F:microtubule binding"/>
    <property type="evidence" value="ECO:0007669"/>
    <property type="project" value="TreeGrafter"/>
</dbReference>
<sequence length="258" mass="29492">MMSQLVPGEIDEDDLYAWIDEIPLSRPKRNIQRDFSDAVAAAEVVRHFLPKLVDLHNYPPANGMAQKLYNWKTLNQKVFRKIGYHVSEELIQNVASNRPGCIEYLLHGLRQKIDAYLARQVRQHNSAIRSTSALDRSSYNDMTKIRSGSHSHGWQASVSREDYVSPPKSQAPLDSVPPVTHVGMATASMPMMSEEHPSNMFLEHKSNLYDGHKHDMVAELQETVEMLQLKICKLEQLVDLKDRRIEELTLRLRSHGLA</sequence>
<feature type="domain" description="Calponin-homology (CH)" evidence="2">
    <location>
        <begin position="9"/>
        <end position="114"/>
    </location>
</feature>
<dbReference type="FunFam" id="1.10.418.10:FF:000059">
    <property type="entry name" value="RIKEN cDNA 6430531B16 gene"/>
    <property type="match status" value="1"/>
</dbReference>
<dbReference type="EMBL" id="KQ257451">
    <property type="protein sequence ID" value="KND03512.1"/>
    <property type="molecule type" value="Genomic_DNA"/>
</dbReference>
<evidence type="ECO:0000313" key="3">
    <source>
        <dbReference type="EMBL" id="KND03512.1"/>
    </source>
</evidence>
<dbReference type="STRING" id="645134.A0A0L0HQZ9"/>
<dbReference type="eggNOG" id="ENOG502S497">
    <property type="taxonomic scope" value="Eukaryota"/>
</dbReference>
<dbReference type="OMA" id="KLDNWNT"/>
<protein>
    <recommendedName>
        <fullName evidence="2">Calponin-homology (CH) domain-containing protein</fullName>
    </recommendedName>
</protein>
<dbReference type="GeneID" id="27684688"/>
<feature type="compositionally biased region" description="Polar residues" evidence="1">
    <location>
        <begin position="145"/>
        <end position="158"/>
    </location>
</feature>
<evidence type="ECO:0000256" key="1">
    <source>
        <dbReference type="SAM" id="MobiDB-lite"/>
    </source>
</evidence>
<dbReference type="InterPro" id="IPR036872">
    <property type="entry name" value="CH_dom_sf"/>
</dbReference>
<dbReference type="SUPFAM" id="SSF47576">
    <property type="entry name" value="Calponin-homology domain, CH-domain"/>
    <property type="match status" value="1"/>
</dbReference>
<evidence type="ECO:0000259" key="2">
    <source>
        <dbReference type="PROSITE" id="PS50021"/>
    </source>
</evidence>
<dbReference type="OrthoDB" id="193300at2759"/>
<name>A0A0L0HQZ9_SPIPD</name>
<dbReference type="Gene3D" id="1.10.418.10">
    <property type="entry name" value="Calponin-like domain"/>
    <property type="match status" value="1"/>
</dbReference>
<evidence type="ECO:0000313" key="4">
    <source>
        <dbReference type="Proteomes" id="UP000053201"/>
    </source>
</evidence>
<dbReference type="PROSITE" id="PS50021">
    <property type="entry name" value="CH"/>
    <property type="match status" value="1"/>
</dbReference>
<dbReference type="Proteomes" id="UP000053201">
    <property type="component" value="Unassembled WGS sequence"/>
</dbReference>
<organism evidence="3 4">
    <name type="scientific">Spizellomyces punctatus (strain DAOM BR117)</name>
    <dbReference type="NCBI Taxonomy" id="645134"/>
    <lineage>
        <taxon>Eukaryota</taxon>
        <taxon>Fungi</taxon>
        <taxon>Fungi incertae sedis</taxon>
        <taxon>Chytridiomycota</taxon>
        <taxon>Chytridiomycota incertae sedis</taxon>
        <taxon>Chytridiomycetes</taxon>
        <taxon>Spizellomycetales</taxon>
        <taxon>Spizellomycetaceae</taxon>
        <taxon>Spizellomyces</taxon>
    </lineage>
</organism>
<dbReference type="VEuPathDB" id="FungiDB:SPPG_00993"/>
<dbReference type="InterPro" id="IPR052111">
    <property type="entry name" value="Spermatogenesis_Ciliary_MAP"/>
</dbReference>
<dbReference type="PANTHER" id="PTHR12509">
    <property type="entry name" value="SPERMATOGENESIS-ASSOCIATED 4-RELATED"/>
    <property type="match status" value="1"/>
</dbReference>
<dbReference type="InterPro" id="IPR010441">
    <property type="entry name" value="CH_2"/>
</dbReference>
<reference evidence="3 4" key="1">
    <citation type="submission" date="2009-08" db="EMBL/GenBank/DDBJ databases">
        <title>The Genome Sequence of Spizellomyces punctatus strain DAOM BR117.</title>
        <authorList>
            <consortium name="The Broad Institute Genome Sequencing Platform"/>
            <person name="Russ C."/>
            <person name="Cuomo C."/>
            <person name="Shea T."/>
            <person name="Young S.K."/>
            <person name="Zeng Q."/>
            <person name="Koehrsen M."/>
            <person name="Haas B."/>
            <person name="Borodovsky M."/>
            <person name="Guigo R."/>
            <person name="Alvarado L."/>
            <person name="Berlin A."/>
            <person name="Bochicchio J."/>
            <person name="Borenstein D."/>
            <person name="Chapman S."/>
            <person name="Chen Z."/>
            <person name="Engels R."/>
            <person name="Freedman E."/>
            <person name="Gellesch M."/>
            <person name="Goldberg J."/>
            <person name="Griggs A."/>
            <person name="Gujja S."/>
            <person name="Heiman D."/>
            <person name="Hepburn T."/>
            <person name="Howarth C."/>
            <person name="Jen D."/>
            <person name="Larson L."/>
            <person name="Lewis B."/>
            <person name="Mehta T."/>
            <person name="Park D."/>
            <person name="Pearson M."/>
            <person name="Roberts A."/>
            <person name="Saif S."/>
            <person name="Shenoy N."/>
            <person name="Sisk P."/>
            <person name="Stolte C."/>
            <person name="Sykes S."/>
            <person name="Thomson T."/>
            <person name="Walk T."/>
            <person name="White J."/>
            <person name="Yandava C."/>
            <person name="Burger G."/>
            <person name="Gray M.W."/>
            <person name="Holland P.W.H."/>
            <person name="King N."/>
            <person name="Lang F.B.F."/>
            <person name="Roger A.J."/>
            <person name="Ruiz-Trillo I."/>
            <person name="Lander E."/>
            <person name="Nusbaum C."/>
        </authorList>
    </citation>
    <scope>NUCLEOTIDE SEQUENCE [LARGE SCALE GENOMIC DNA]</scope>
    <source>
        <strain evidence="3 4">DAOM BR117</strain>
    </source>
</reference>
<feature type="region of interest" description="Disordered" evidence="1">
    <location>
        <begin position="145"/>
        <end position="178"/>
    </location>
</feature>
<dbReference type="InParanoid" id="A0A0L0HQZ9"/>
<proteinExistence type="predicted"/>
<dbReference type="Pfam" id="PF06294">
    <property type="entry name" value="CH_2"/>
    <property type="match status" value="1"/>
</dbReference>